<accession>A0ABS5URN7</accession>
<name>A0ABS5URN7_9BIFI</name>
<keyword evidence="1" id="KW-1133">Transmembrane helix</keyword>
<organism evidence="2 3">
    <name type="scientific">Bifidobacterium santillanense</name>
    <dbReference type="NCBI Taxonomy" id="2809028"/>
    <lineage>
        <taxon>Bacteria</taxon>
        <taxon>Bacillati</taxon>
        <taxon>Actinomycetota</taxon>
        <taxon>Actinomycetes</taxon>
        <taxon>Bifidobacteriales</taxon>
        <taxon>Bifidobacteriaceae</taxon>
        <taxon>Bifidobacterium</taxon>
    </lineage>
</organism>
<dbReference type="RefSeq" id="WP_214358813.1">
    <property type="nucleotide sequence ID" value="NZ_JAFEJS010000011.1"/>
</dbReference>
<comment type="caution">
    <text evidence="2">The sequence shown here is derived from an EMBL/GenBank/DDBJ whole genome shotgun (WGS) entry which is preliminary data.</text>
</comment>
<keyword evidence="1" id="KW-0472">Membrane</keyword>
<reference evidence="2 3" key="1">
    <citation type="journal article" date="2021" name="Environ. Microbiol.">
        <title>Genetic insights into the dark matter of the mammalian gut microbiota through targeted genome reconstruction.</title>
        <authorList>
            <person name="Lugli G.A."/>
            <person name="Alessandri G."/>
            <person name="Milani C."/>
            <person name="Viappiani A."/>
            <person name="Fontana F."/>
            <person name="Tarracchini C."/>
            <person name="Mancabelli L."/>
            <person name="Argentini C."/>
            <person name="Ruiz L."/>
            <person name="Margolles A."/>
            <person name="van Sinderen D."/>
            <person name="Turroni F."/>
            <person name="Ventura M."/>
        </authorList>
    </citation>
    <scope>NUCLEOTIDE SEQUENCE [LARGE SCALE GENOMIC DNA]</scope>
    <source>
        <strain evidence="2 3">MA2</strain>
    </source>
</reference>
<protein>
    <submittedName>
        <fullName evidence="2">Uncharacterized protein</fullName>
    </submittedName>
</protein>
<keyword evidence="3" id="KW-1185">Reference proteome</keyword>
<feature type="transmembrane region" description="Helical" evidence="1">
    <location>
        <begin position="6"/>
        <end position="23"/>
    </location>
</feature>
<feature type="transmembrane region" description="Helical" evidence="1">
    <location>
        <begin position="185"/>
        <end position="207"/>
    </location>
</feature>
<dbReference type="EMBL" id="JAFEJS010000011">
    <property type="protein sequence ID" value="MBT1173567.1"/>
    <property type="molecule type" value="Genomic_DNA"/>
</dbReference>
<evidence type="ECO:0000313" key="2">
    <source>
        <dbReference type="EMBL" id="MBT1173567.1"/>
    </source>
</evidence>
<dbReference type="PANTHER" id="PTHR35007:SF4">
    <property type="entry name" value="CONSERVED TRANSMEMBRANE PROTEIN-RELATED"/>
    <property type="match status" value="1"/>
</dbReference>
<proteinExistence type="predicted"/>
<feature type="transmembrane region" description="Helical" evidence="1">
    <location>
        <begin position="389"/>
        <end position="415"/>
    </location>
</feature>
<dbReference type="PANTHER" id="PTHR35007">
    <property type="entry name" value="INTEGRAL MEMBRANE PROTEIN-RELATED"/>
    <property type="match status" value="1"/>
</dbReference>
<evidence type="ECO:0000256" key="1">
    <source>
        <dbReference type="SAM" id="Phobius"/>
    </source>
</evidence>
<gene>
    <name evidence="2" type="ORF">JS528_09490</name>
</gene>
<dbReference type="Proteomes" id="UP000773064">
    <property type="component" value="Unassembled WGS sequence"/>
</dbReference>
<keyword evidence="1" id="KW-0812">Transmembrane</keyword>
<feature type="transmembrane region" description="Helical" evidence="1">
    <location>
        <begin position="161"/>
        <end position="179"/>
    </location>
</feature>
<sequence>MVASTALVVAVIVMIGVGALFLWREPTAAPYGWGVNGIAASDVDDANGPLRSGVDATIAAIVARTKGGGNVVEAFQQQGGMRFATRRVSAERAAAVLHARAAKHDTDEDIERTARHLAAACRLSERLGCAISPCLEAVGVNHRRESKANDLKRQAFAGPKATIKLLSAMPVLTIVAGELMGASSFHFLITTIPGWVCLALGAVWYGAGMLWTSRMLAAFGRDGDADENLPIALEMLCAALGQGSSIPSALIAVGMVLHRETDGEERRFGTGLLGRRRTGETGVRQPLAKGMRTAGEALTRGAGWREAWLGANATALADPDGGDDETGGEERRIGIAALHPSMAVVYDCLGEAWSHGASPTERLTLAAREYDREQLSRIEQEAAQLSVKLLLPSALCFLPAFVLIGIVPAIMSLLMG</sequence>
<evidence type="ECO:0000313" key="3">
    <source>
        <dbReference type="Proteomes" id="UP000773064"/>
    </source>
</evidence>